<dbReference type="RefSeq" id="WP_045958575.1">
    <property type="nucleotide sequence ID" value="NZ_FO704551.1"/>
</dbReference>
<dbReference type="EMBL" id="FO704551">
    <property type="protein sequence ID" value="CDG21368.1"/>
    <property type="molecule type" value="Genomic_DNA"/>
</dbReference>
<proteinExistence type="predicted"/>
<organism evidence="1 2">
    <name type="scientific">Xenorhabdus poinarii G6</name>
    <dbReference type="NCBI Taxonomy" id="1354304"/>
    <lineage>
        <taxon>Bacteria</taxon>
        <taxon>Pseudomonadati</taxon>
        <taxon>Pseudomonadota</taxon>
        <taxon>Gammaproteobacteria</taxon>
        <taxon>Enterobacterales</taxon>
        <taxon>Morganellaceae</taxon>
        <taxon>Xenorhabdus</taxon>
    </lineage>
</organism>
<dbReference type="Proteomes" id="UP000032735">
    <property type="component" value="Chromosome"/>
</dbReference>
<keyword evidence="2" id="KW-1185">Reference proteome</keyword>
<reference evidence="1 2" key="1">
    <citation type="submission" date="2013-07" db="EMBL/GenBank/DDBJ databases">
        <authorList>
            <person name="Genoscope - CEA"/>
        </authorList>
    </citation>
    <scope>NUCLEOTIDE SEQUENCE [LARGE SCALE GENOMIC DNA]</scope>
    <source>
        <strain evidence="1 2">G6</strain>
    </source>
</reference>
<gene>
    <name evidence="1" type="ORF">XPG1_1713</name>
</gene>
<dbReference type="OrthoDB" id="232436at91347"/>
<sequence length="67" mass="7720">MKSILLNSCQQVIFWYGQCPTVGKGERFLDWIIREHDRKIAVLEMELAGVHDVATVRSATPRTFMLL</sequence>
<protein>
    <submittedName>
        <fullName evidence="1">Uncharacterized protein</fullName>
    </submittedName>
</protein>
<name>A0A068R2G7_9GAMM</name>
<evidence type="ECO:0000313" key="2">
    <source>
        <dbReference type="Proteomes" id="UP000032735"/>
    </source>
</evidence>
<dbReference type="KEGG" id="xpo:XPG1_1713"/>
<evidence type="ECO:0000313" key="1">
    <source>
        <dbReference type="EMBL" id="CDG21368.1"/>
    </source>
</evidence>
<dbReference type="AlphaFoldDB" id="A0A068R2G7"/>
<accession>A0A068R2G7</accession>
<dbReference type="HOGENOM" id="CLU_2811508_0_0_6"/>